<keyword evidence="10" id="KW-1185">Reference proteome</keyword>
<keyword evidence="4 6" id="KW-0012">Acyltransferase</keyword>
<dbReference type="InterPro" id="IPR024925">
    <property type="entry name" value="Malonyl_CoA-ACP_transAc"/>
</dbReference>
<feature type="domain" description="Malonyl-CoA:ACP transacylase (MAT)" evidence="8">
    <location>
        <begin position="8"/>
        <end position="305"/>
    </location>
</feature>
<dbReference type="InterPro" id="IPR050858">
    <property type="entry name" value="Mal-CoA-ACP_Trans/PKS_FabD"/>
</dbReference>
<evidence type="ECO:0000256" key="5">
    <source>
        <dbReference type="ARBA" id="ARBA00048462"/>
    </source>
</evidence>
<keyword evidence="3 6" id="KW-0808">Transferase</keyword>
<dbReference type="AlphaFoldDB" id="A0A0X8JMV7"/>
<feature type="active site" evidence="7">
    <location>
        <position position="91"/>
    </location>
</feature>
<name>A0A0X8JMV7_9BACT</name>
<dbReference type="Pfam" id="PF00698">
    <property type="entry name" value="Acyl_transf_1"/>
    <property type="match status" value="1"/>
</dbReference>
<evidence type="ECO:0000259" key="8">
    <source>
        <dbReference type="SMART" id="SM00827"/>
    </source>
</evidence>
<sequence length="311" mass="34064">MHGTQSIVFPGQGSQETHMGRDLAEHWSDAMDLWKKAERISGLPLREIYWSQDEAAMAETRNLQPALTVVNMNLWCFLASRLRPGAVAGHSLGEYAALFAAGVLSMEEVLNLVCLRGRLMDACSQDGQMAAVLKLDETQVQTLVNEAAGLTGQEIRIANFNTPAQFTISGHAQAVDHVRAGAKALKGRTVLLPVCNAFHSPYMAEAEAELAGYMNRMDWRDPAIPVYLNVTARPEPDGSSVREIMKKQMTSSVLWTQTILHQYEDGLRAFVELGPKGALARMITVILKDKDGVTAMDIGTLEQAARLESLA</sequence>
<evidence type="ECO:0000256" key="7">
    <source>
        <dbReference type="PIRSR" id="PIRSR000446-1"/>
    </source>
</evidence>
<evidence type="ECO:0000256" key="6">
    <source>
        <dbReference type="PIRNR" id="PIRNR000446"/>
    </source>
</evidence>
<dbReference type="Proteomes" id="UP000063964">
    <property type="component" value="Chromosome"/>
</dbReference>
<dbReference type="Gene3D" id="3.30.70.250">
    <property type="entry name" value="Malonyl-CoA ACP transacylase, ACP-binding"/>
    <property type="match status" value="1"/>
</dbReference>
<protein>
    <recommendedName>
        <fullName evidence="2 6">Malonyl CoA-acyl carrier protein transacylase</fullName>
        <ecNumber evidence="1 6">2.3.1.39</ecNumber>
    </recommendedName>
</protein>
<accession>A0A0X8JMV7</accession>
<dbReference type="SUPFAM" id="SSF52151">
    <property type="entry name" value="FabD/lysophospholipase-like"/>
    <property type="match status" value="1"/>
</dbReference>
<dbReference type="GO" id="GO:0004314">
    <property type="term" value="F:[acyl-carrier-protein] S-malonyltransferase activity"/>
    <property type="evidence" value="ECO:0007669"/>
    <property type="project" value="UniProtKB-EC"/>
</dbReference>
<evidence type="ECO:0000256" key="1">
    <source>
        <dbReference type="ARBA" id="ARBA00013258"/>
    </source>
</evidence>
<dbReference type="RefSeq" id="WP_066601578.1">
    <property type="nucleotide sequence ID" value="NZ_CP014230.1"/>
</dbReference>
<gene>
    <name evidence="9" type="ORF">AXF15_00155</name>
</gene>
<dbReference type="PIRSF" id="PIRSF000446">
    <property type="entry name" value="Mct"/>
    <property type="match status" value="1"/>
</dbReference>
<evidence type="ECO:0000256" key="3">
    <source>
        <dbReference type="ARBA" id="ARBA00022679"/>
    </source>
</evidence>
<dbReference type="GO" id="GO:0005829">
    <property type="term" value="C:cytosol"/>
    <property type="evidence" value="ECO:0007669"/>
    <property type="project" value="TreeGrafter"/>
</dbReference>
<dbReference type="EC" id="2.3.1.39" evidence="1 6"/>
<dbReference type="Gene3D" id="3.40.366.10">
    <property type="entry name" value="Malonyl-Coenzyme A Acyl Carrier Protein, domain 2"/>
    <property type="match status" value="1"/>
</dbReference>
<dbReference type="GO" id="GO:0006633">
    <property type="term" value="P:fatty acid biosynthetic process"/>
    <property type="evidence" value="ECO:0007669"/>
    <property type="project" value="TreeGrafter"/>
</dbReference>
<organism evidence="9 10">
    <name type="scientific">Desulfomicrobium orale DSM 12838</name>
    <dbReference type="NCBI Taxonomy" id="888061"/>
    <lineage>
        <taxon>Bacteria</taxon>
        <taxon>Pseudomonadati</taxon>
        <taxon>Thermodesulfobacteriota</taxon>
        <taxon>Desulfovibrionia</taxon>
        <taxon>Desulfovibrionales</taxon>
        <taxon>Desulfomicrobiaceae</taxon>
        <taxon>Desulfomicrobium</taxon>
    </lineage>
</organism>
<evidence type="ECO:0000256" key="2">
    <source>
        <dbReference type="ARBA" id="ARBA00018953"/>
    </source>
</evidence>
<feature type="active site" evidence="7">
    <location>
        <position position="199"/>
    </location>
</feature>
<evidence type="ECO:0000256" key="4">
    <source>
        <dbReference type="ARBA" id="ARBA00023315"/>
    </source>
</evidence>
<proteinExistence type="inferred from homology"/>
<comment type="catalytic activity">
    <reaction evidence="5 6">
        <text>holo-[ACP] + malonyl-CoA = malonyl-[ACP] + CoA</text>
        <dbReference type="Rhea" id="RHEA:41792"/>
        <dbReference type="Rhea" id="RHEA-COMP:9623"/>
        <dbReference type="Rhea" id="RHEA-COMP:9685"/>
        <dbReference type="ChEBI" id="CHEBI:57287"/>
        <dbReference type="ChEBI" id="CHEBI:57384"/>
        <dbReference type="ChEBI" id="CHEBI:64479"/>
        <dbReference type="ChEBI" id="CHEBI:78449"/>
        <dbReference type="EC" id="2.3.1.39"/>
    </reaction>
</comment>
<dbReference type="InterPro" id="IPR001227">
    <property type="entry name" value="Ac_transferase_dom_sf"/>
</dbReference>
<dbReference type="STRING" id="888061.AXF15_00155"/>
<dbReference type="InterPro" id="IPR016036">
    <property type="entry name" value="Malonyl_transacylase_ACP-bd"/>
</dbReference>
<dbReference type="InterPro" id="IPR016035">
    <property type="entry name" value="Acyl_Trfase/lysoPLipase"/>
</dbReference>
<dbReference type="PANTHER" id="PTHR42681">
    <property type="entry name" value="MALONYL-COA-ACYL CARRIER PROTEIN TRANSACYLASE, MITOCHONDRIAL"/>
    <property type="match status" value="1"/>
</dbReference>
<reference evidence="10" key="1">
    <citation type="submission" date="2016-02" db="EMBL/GenBank/DDBJ databases">
        <authorList>
            <person name="Holder M.E."/>
            <person name="Ajami N.J."/>
            <person name="Petrosino J.F."/>
        </authorList>
    </citation>
    <scope>NUCLEOTIDE SEQUENCE [LARGE SCALE GENOMIC DNA]</scope>
    <source>
        <strain evidence="10">DSM 12838</strain>
    </source>
</reference>
<evidence type="ECO:0000313" key="10">
    <source>
        <dbReference type="Proteomes" id="UP000063964"/>
    </source>
</evidence>
<dbReference type="SMART" id="SM00827">
    <property type="entry name" value="PKS_AT"/>
    <property type="match status" value="1"/>
</dbReference>
<dbReference type="OrthoDB" id="9808564at2"/>
<dbReference type="PANTHER" id="PTHR42681:SF1">
    <property type="entry name" value="MALONYL-COA-ACYL CARRIER PROTEIN TRANSACYLASE, MITOCHONDRIAL"/>
    <property type="match status" value="1"/>
</dbReference>
<comment type="similarity">
    <text evidence="6">Belongs to the fabD family.</text>
</comment>
<dbReference type="KEGG" id="doa:AXF15_00155"/>
<dbReference type="InterPro" id="IPR014043">
    <property type="entry name" value="Acyl_transferase_dom"/>
</dbReference>
<dbReference type="SUPFAM" id="SSF55048">
    <property type="entry name" value="Probable ACP-binding domain of malonyl-CoA ACP transacylase"/>
    <property type="match status" value="1"/>
</dbReference>
<evidence type="ECO:0000313" key="9">
    <source>
        <dbReference type="EMBL" id="AMD91680.1"/>
    </source>
</evidence>
<dbReference type="EMBL" id="CP014230">
    <property type="protein sequence ID" value="AMD91680.1"/>
    <property type="molecule type" value="Genomic_DNA"/>
</dbReference>